<dbReference type="Gene3D" id="3.40.190.10">
    <property type="entry name" value="Periplasmic binding protein-like II"/>
    <property type="match status" value="1"/>
</dbReference>
<dbReference type="InterPro" id="IPR036388">
    <property type="entry name" value="WH-like_DNA-bd_sf"/>
</dbReference>
<dbReference type="SUPFAM" id="SSF53850">
    <property type="entry name" value="Periplasmic binding protein-like II"/>
    <property type="match status" value="1"/>
</dbReference>
<dbReference type="InterPro" id="IPR024370">
    <property type="entry name" value="PBP_domain"/>
</dbReference>
<sequence length="357" mass="39601">MLKVAIRPQWEMRFPDGRELMPRLIDLLIAVDECHQLAAACTRVALSYRYAWGLLKDAEAAFGAPLLASVRGRGARLSPLGEKLVWAERRVAARLTPILDSLASELEVEVERALSETRPILRVQATHGFAVETMRRFLVEQEVPLDLKYRSSGEGLSALHGGGCDLAGLHFAEGKLQPRVIARYTALLDRQRHHVIHLATRRQGLIVAPDNPKNIAHLRDLSRPGIRFINREPESGTRFLLDLMLHDEGLRGESILGYDDIEFTHAAVGAFVASGMADAGLGLETAARRFGLGYVPLLNERYFFLCDEDMLDSPRVRRVIELMSSDLFRTTVGSIPGYDASRSGKVETLVAAFPAAR</sequence>
<gene>
    <name evidence="2" type="ORF">DFR29_107319</name>
</gene>
<accession>A0A4R6YWX9</accession>
<dbReference type="AlphaFoldDB" id="A0A4R6YWX9"/>
<dbReference type="Pfam" id="PF12727">
    <property type="entry name" value="PBP_like"/>
    <property type="match status" value="1"/>
</dbReference>
<dbReference type="Proteomes" id="UP000295293">
    <property type="component" value="Unassembled WGS sequence"/>
</dbReference>
<dbReference type="PANTHER" id="PTHR38431">
    <property type="entry name" value="BLL2305 PROTEIN"/>
    <property type="match status" value="1"/>
</dbReference>
<dbReference type="EMBL" id="SNZH01000007">
    <property type="protein sequence ID" value="TDR43305.1"/>
    <property type="molecule type" value="Genomic_DNA"/>
</dbReference>
<feature type="domain" description="PBP" evidence="1">
    <location>
        <begin position="141"/>
        <end position="323"/>
    </location>
</feature>
<reference evidence="2 3" key="1">
    <citation type="submission" date="2019-03" db="EMBL/GenBank/DDBJ databases">
        <title>Genomic Encyclopedia of Type Strains, Phase IV (KMG-IV): sequencing the most valuable type-strain genomes for metagenomic binning, comparative biology and taxonomic classification.</title>
        <authorList>
            <person name="Goeker M."/>
        </authorList>
    </citation>
    <scope>NUCLEOTIDE SEQUENCE [LARGE SCALE GENOMIC DNA]</scope>
    <source>
        <strain evidence="2 3">DSM 21667</strain>
    </source>
</reference>
<dbReference type="Gene3D" id="1.10.10.10">
    <property type="entry name" value="Winged helix-like DNA-binding domain superfamily/Winged helix DNA-binding domain"/>
    <property type="match status" value="1"/>
</dbReference>
<dbReference type="InterPro" id="IPR036390">
    <property type="entry name" value="WH_DNA-bd_sf"/>
</dbReference>
<dbReference type="PANTHER" id="PTHR38431:SF1">
    <property type="entry name" value="BLL2305 PROTEIN"/>
    <property type="match status" value="1"/>
</dbReference>
<name>A0A4R6YWX9_9GAMM</name>
<evidence type="ECO:0000313" key="2">
    <source>
        <dbReference type="EMBL" id="TDR43305.1"/>
    </source>
</evidence>
<protein>
    <submittedName>
        <fullName evidence="2">Molybdate transport repressor ModE-like protein</fullName>
    </submittedName>
</protein>
<proteinExistence type="predicted"/>
<dbReference type="SUPFAM" id="SSF46785">
    <property type="entry name" value="Winged helix' DNA-binding domain"/>
    <property type="match status" value="1"/>
</dbReference>
<keyword evidence="3" id="KW-1185">Reference proteome</keyword>
<evidence type="ECO:0000259" key="1">
    <source>
        <dbReference type="Pfam" id="PF12727"/>
    </source>
</evidence>
<dbReference type="OrthoDB" id="9805928at2"/>
<dbReference type="RefSeq" id="WP_133819205.1">
    <property type="nucleotide sequence ID" value="NZ_SNZH01000007.1"/>
</dbReference>
<organism evidence="2 3">
    <name type="scientific">Tahibacter aquaticus</name>
    <dbReference type="NCBI Taxonomy" id="520092"/>
    <lineage>
        <taxon>Bacteria</taxon>
        <taxon>Pseudomonadati</taxon>
        <taxon>Pseudomonadota</taxon>
        <taxon>Gammaproteobacteria</taxon>
        <taxon>Lysobacterales</taxon>
        <taxon>Rhodanobacteraceae</taxon>
        <taxon>Tahibacter</taxon>
    </lineage>
</organism>
<comment type="caution">
    <text evidence="2">The sequence shown here is derived from an EMBL/GenBank/DDBJ whole genome shotgun (WGS) entry which is preliminary data.</text>
</comment>
<evidence type="ECO:0000313" key="3">
    <source>
        <dbReference type="Proteomes" id="UP000295293"/>
    </source>
</evidence>